<sequence>MVVVPVVVGFGGFDGFVGRLVEVVVVVALGVVVVVVVGRDEVWSGRVVRVRVVTGTGTTRSGVVVVVCAGAGCPWKSVVVGIGILMNVMPSTTPAIADTTTAVLALITRSNGVLAARLTGAPSR</sequence>
<reference evidence="2 3" key="1">
    <citation type="submission" date="2018-08" db="EMBL/GenBank/DDBJ databases">
        <title>Genomic Encyclopedia of Archaeal and Bacterial Type Strains, Phase II (KMG-II): from individual species to whole genera.</title>
        <authorList>
            <person name="Goeker M."/>
        </authorList>
    </citation>
    <scope>NUCLEOTIDE SEQUENCE [LARGE SCALE GENOMIC DNA]</scope>
    <source>
        <strain evidence="2 3">DSM 45791</strain>
    </source>
</reference>
<protein>
    <submittedName>
        <fullName evidence="2">Uncharacterized protein</fullName>
    </submittedName>
</protein>
<name>A0A3E0GYQ8_9PSEU</name>
<dbReference type="AlphaFoldDB" id="A0A3E0GYQ8"/>
<keyword evidence="1" id="KW-0812">Transmembrane</keyword>
<accession>A0A3E0GYQ8</accession>
<organism evidence="2 3">
    <name type="scientific">Kutzneria buriramensis</name>
    <dbReference type="NCBI Taxonomy" id="1045776"/>
    <lineage>
        <taxon>Bacteria</taxon>
        <taxon>Bacillati</taxon>
        <taxon>Actinomycetota</taxon>
        <taxon>Actinomycetes</taxon>
        <taxon>Pseudonocardiales</taxon>
        <taxon>Pseudonocardiaceae</taxon>
        <taxon>Kutzneria</taxon>
    </lineage>
</organism>
<evidence type="ECO:0000256" key="1">
    <source>
        <dbReference type="SAM" id="Phobius"/>
    </source>
</evidence>
<dbReference type="Proteomes" id="UP000256269">
    <property type="component" value="Unassembled WGS sequence"/>
</dbReference>
<keyword evidence="1" id="KW-0472">Membrane</keyword>
<comment type="caution">
    <text evidence="2">The sequence shown here is derived from an EMBL/GenBank/DDBJ whole genome shotgun (WGS) entry which is preliminary data.</text>
</comment>
<keyword evidence="3" id="KW-1185">Reference proteome</keyword>
<dbReference type="EMBL" id="QUNO01000018">
    <property type="protein sequence ID" value="REH35308.1"/>
    <property type="molecule type" value="Genomic_DNA"/>
</dbReference>
<evidence type="ECO:0000313" key="3">
    <source>
        <dbReference type="Proteomes" id="UP000256269"/>
    </source>
</evidence>
<feature type="transmembrane region" description="Helical" evidence="1">
    <location>
        <begin position="20"/>
        <end position="38"/>
    </location>
</feature>
<gene>
    <name evidence="2" type="ORF">BCF44_118168</name>
</gene>
<keyword evidence="1" id="KW-1133">Transmembrane helix</keyword>
<evidence type="ECO:0000313" key="2">
    <source>
        <dbReference type="EMBL" id="REH35308.1"/>
    </source>
</evidence>
<proteinExistence type="predicted"/>